<feature type="compositionally biased region" description="Basic and acidic residues" evidence="1">
    <location>
        <begin position="392"/>
        <end position="402"/>
    </location>
</feature>
<evidence type="ECO:0000313" key="6">
    <source>
        <dbReference type="RefSeq" id="XP_033459233.1"/>
    </source>
</evidence>
<dbReference type="GeneID" id="54357643"/>
<name>A0A6J3M5S5_9PEZI</name>
<dbReference type="OrthoDB" id="2537459at2759"/>
<feature type="compositionally biased region" description="Low complexity" evidence="1">
    <location>
        <begin position="327"/>
        <end position="343"/>
    </location>
</feature>
<reference evidence="6" key="3">
    <citation type="submission" date="2025-08" db="UniProtKB">
        <authorList>
            <consortium name="RefSeq"/>
        </authorList>
    </citation>
    <scope>IDENTIFICATION</scope>
    <source>
        <strain evidence="6">CBS 342.82</strain>
    </source>
</reference>
<gene>
    <name evidence="6" type="ORF">K489DRAFT_235425</name>
</gene>
<proteinExistence type="predicted"/>
<feature type="chain" id="PRO_5026986866" description="WSC domain-containing protein" evidence="3">
    <location>
        <begin position="29"/>
        <end position="402"/>
    </location>
</feature>
<feature type="domain" description="WSC" evidence="4">
    <location>
        <begin position="27"/>
        <end position="114"/>
    </location>
</feature>
<keyword evidence="5" id="KW-1185">Reference proteome</keyword>
<keyword evidence="2" id="KW-0472">Membrane</keyword>
<reference evidence="6" key="2">
    <citation type="submission" date="2020-04" db="EMBL/GenBank/DDBJ databases">
        <authorList>
            <consortium name="NCBI Genome Project"/>
        </authorList>
    </citation>
    <scope>NUCLEOTIDE SEQUENCE</scope>
    <source>
        <strain evidence="6">CBS 342.82</strain>
    </source>
</reference>
<dbReference type="InterPro" id="IPR002889">
    <property type="entry name" value="WSC_carb-bd"/>
</dbReference>
<reference evidence="6" key="1">
    <citation type="submission" date="2020-01" db="EMBL/GenBank/DDBJ databases">
        <authorList>
            <consortium name="DOE Joint Genome Institute"/>
            <person name="Haridas S."/>
            <person name="Albert R."/>
            <person name="Binder M."/>
            <person name="Bloem J."/>
            <person name="Labutti K."/>
            <person name="Salamov A."/>
            <person name="Andreopoulos B."/>
            <person name="Baker S.E."/>
            <person name="Barry K."/>
            <person name="Bills G."/>
            <person name="Bluhm B.H."/>
            <person name="Cannon C."/>
            <person name="Castanera R."/>
            <person name="Culley D.E."/>
            <person name="Daum C."/>
            <person name="Ezra D."/>
            <person name="Gonzalez J.B."/>
            <person name="Henrissat B."/>
            <person name="Kuo A."/>
            <person name="Liang C."/>
            <person name="Lipzen A."/>
            <person name="Lutzoni F."/>
            <person name="Magnuson J."/>
            <person name="Mondo S."/>
            <person name="Nolan M."/>
            <person name="Ohm R."/>
            <person name="Pangilinan J."/>
            <person name="Park H.-J."/>
            <person name="Ramirez L."/>
            <person name="Alfaro M."/>
            <person name="Sun H."/>
            <person name="Tritt A."/>
            <person name="Yoshinaga Y."/>
            <person name="Zwiers L.-H."/>
            <person name="Turgeon B.G."/>
            <person name="Goodwin S.B."/>
            <person name="Spatafora J.W."/>
            <person name="Crous P.W."/>
            <person name="Grigoriev I.V."/>
        </authorList>
    </citation>
    <scope>NUCLEOTIDE SEQUENCE</scope>
    <source>
        <strain evidence="6">CBS 342.82</strain>
    </source>
</reference>
<keyword evidence="3" id="KW-0732">Signal</keyword>
<feature type="region of interest" description="Disordered" evidence="1">
    <location>
        <begin position="264"/>
        <end position="289"/>
    </location>
</feature>
<evidence type="ECO:0000256" key="3">
    <source>
        <dbReference type="SAM" id="SignalP"/>
    </source>
</evidence>
<feature type="region of interest" description="Disordered" evidence="1">
    <location>
        <begin position="119"/>
        <end position="155"/>
    </location>
</feature>
<keyword evidence="2" id="KW-1133">Transmembrane helix</keyword>
<dbReference type="Proteomes" id="UP000504637">
    <property type="component" value="Unplaced"/>
</dbReference>
<feature type="signal peptide" evidence="3">
    <location>
        <begin position="1"/>
        <end position="28"/>
    </location>
</feature>
<dbReference type="RefSeq" id="XP_033459233.1">
    <property type="nucleotide sequence ID" value="XM_033599844.1"/>
</dbReference>
<organism evidence="6">
    <name type="scientific">Dissoconium aciculare CBS 342.82</name>
    <dbReference type="NCBI Taxonomy" id="1314786"/>
    <lineage>
        <taxon>Eukaryota</taxon>
        <taxon>Fungi</taxon>
        <taxon>Dikarya</taxon>
        <taxon>Ascomycota</taxon>
        <taxon>Pezizomycotina</taxon>
        <taxon>Dothideomycetes</taxon>
        <taxon>Dothideomycetidae</taxon>
        <taxon>Mycosphaerellales</taxon>
        <taxon>Dissoconiaceae</taxon>
        <taxon>Dissoconium</taxon>
    </lineage>
</organism>
<sequence>MPRSHKMGPSRRLLLATVLGLLPLEAMGVQQYCSPANTGSNFLAGTFIYNSNGRCSDACRSNYAFAIVQYQNCWCSNLAPGRTEDVGDCNQNCPGFPSEKCGNEQEGLFGYIALDKAPSGTQGGAVPTTRPTTQNSPPTTSSVPTTTTPPPQPTTSILTTVVSGIIVTKTVTVTPTGISSDRSSEGITAGPVGLTGGAIAGIVIGVLAGLALLILLAFFCWRRRRQSGDDGAAAAATASPSSKSRLGRNVSVLSKAGLINRGARPSMSEINSDDHHIGSGPSGIFVTPANGTHSVRHSMLFAGGAHGEGGVQPESPLDSSDGRSGHGHTASSAAGGIATSSSSRRNSRPLVYDQRLNPSALFANHDNGSRISMQDQQDYSRPLGVMNPDPRASFDSRRSRIE</sequence>
<accession>A0A6J3M5S5</accession>
<protein>
    <recommendedName>
        <fullName evidence="4">WSC domain-containing protein</fullName>
    </recommendedName>
</protein>
<feature type="compositionally biased region" description="Polar residues" evidence="1">
    <location>
        <begin position="369"/>
        <end position="379"/>
    </location>
</feature>
<evidence type="ECO:0000256" key="2">
    <source>
        <dbReference type="SAM" id="Phobius"/>
    </source>
</evidence>
<dbReference type="SMART" id="SM00321">
    <property type="entry name" value="WSC"/>
    <property type="match status" value="1"/>
</dbReference>
<dbReference type="Pfam" id="PF01822">
    <property type="entry name" value="WSC"/>
    <property type="match status" value="1"/>
</dbReference>
<evidence type="ECO:0000256" key="1">
    <source>
        <dbReference type="SAM" id="MobiDB-lite"/>
    </source>
</evidence>
<keyword evidence="2" id="KW-0812">Transmembrane</keyword>
<dbReference type="PANTHER" id="PTHR16861:SF4">
    <property type="entry name" value="SH3 DOMAIN PROTEIN (AFU_ORTHOLOGUE AFUA_1G13610)"/>
    <property type="match status" value="1"/>
</dbReference>
<feature type="region of interest" description="Disordered" evidence="1">
    <location>
        <begin position="303"/>
        <end position="402"/>
    </location>
</feature>
<dbReference type="AlphaFoldDB" id="A0A6J3M5S5"/>
<feature type="transmembrane region" description="Helical" evidence="2">
    <location>
        <begin position="198"/>
        <end position="221"/>
    </location>
</feature>
<evidence type="ECO:0000259" key="4">
    <source>
        <dbReference type="PROSITE" id="PS51212"/>
    </source>
</evidence>
<feature type="compositionally biased region" description="Low complexity" evidence="1">
    <location>
        <begin position="127"/>
        <end position="146"/>
    </location>
</feature>
<dbReference type="PROSITE" id="PS51212">
    <property type="entry name" value="WSC"/>
    <property type="match status" value="1"/>
</dbReference>
<dbReference type="PANTHER" id="PTHR16861">
    <property type="entry name" value="GLYCOPROTEIN 38"/>
    <property type="match status" value="1"/>
</dbReference>
<evidence type="ECO:0000313" key="5">
    <source>
        <dbReference type="Proteomes" id="UP000504637"/>
    </source>
</evidence>